<dbReference type="EMBL" id="RQVS01000003">
    <property type="protein sequence ID" value="RRJ87805.1"/>
    <property type="molecule type" value="Genomic_DNA"/>
</dbReference>
<reference evidence="2 3" key="1">
    <citation type="submission" date="2018-11" db="EMBL/GenBank/DDBJ databases">
        <title>YIM 102482-1 draft genome.</title>
        <authorList>
            <person name="Li G."/>
            <person name="Jiang Y."/>
        </authorList>
    </citation>
    <scope>NUCLEOTIDE SEQUENCE [LARGE SCALE GENOMIC DNA]</scope>
    <source>
        <strain evidence="2 3">YIM 102482-1</strain>
    </source>
</reference>
<gene>
    <name evidence="2" type="ORF">EG850_02795</name>
</gene>
<keyword evidence="3" id="KW-1185">Reference proteome</keyword>
<evidence type="ECO:0000256" key="1">
    <source>
        <dbReference type="SAM" id="SignalP"/>
    </source>
</evidence>
<organism evidence="2 3">
    <name type="scientific">Gulosibacter macacae</name>
    <dbReference type="NCBI Taxonomy" id="2488791"/>
    <lineage>
        <taxon>Bacteria</taxon>
        <taxon>Bacillati</taxon>
        <taxon>Actinomycetota</taxon>
        <taxon>Actinomycetes</taxon>
        <taxon>Micrococcales</taxon>
        <taxon>Microbacteriaceae</taxon>
        <taxon>Gulosibacter</taxon>
    </lineage>
</organism>
<feature type="chain" id="PRO_5038830058" description="Lipoprotein" evidence="1">
    <location>
        <begin position="29"/>
        <end position="186"/>
    </location>
</feature>
<evidence type="ECO:0000313" key="3">
    <source>
        <dbReference type="Proteomes" id="UP000274391"/>
    </source>
</evidence>
<dbReference type="AlphaFoldDB" id="A0A3P3VYC1"/>
<accession>A0A3P3VYC1</accession>
<dbReference type="RefSeq" id="WP_124969654.1">
    <property type="nucleotide sequence ID" value="NZ_RQVS01000003.1"/>
</dbReference>
<evidence type="ECO:0008006" key="4">
    <source>
        <dbReference type="Google" id="ProtNLM"/>
    </source>
</evidence>
<proteinExistence type="predicted"/>
<dbReference type="PROSITE" id="PS51257">
    <property type="entry name" value="PROKAR_LIPOPROTEIN"/>
    <property type="match status" value="1"/>
</dbReference>
<comment type="caution">
    <text evidence="2">The sequence shown here is derived from an EMBL/GenBank/DDBJ whole genome shotgun (WGS) entry which is preliminary data.</text>
</comment>
<sequence>MSKVKRGVRVAITLVAASSLALGLAACASGGNPEPSSGSFVNETASTASSASANSPVAAASFGSLDLSALDWTVTCLPNSVRGEAMRDGVAATLNVEQRDGEFALVQLMVGDPEAPPNDDAPPAEGFAAFAYEPSYTGDKLSEITDFSFDENGEVVVVGTASGTTIKNGERVFDVEPFEIRVNCAS</sequence>
<evidence type="ECO:0000313" key="2">
    <source>
        <dbReference type="EMBL" id="RRJ87805.1"/>
    </source>
</evidence>
<dbReference type="Proteomes" id="UP000274391">
    <property type="component" value="Unassembled WGS sequence"/>
</dbReference>
<protein>
    <recommendedName>
        <fullName evidence="4">Lipoprotein</fullName>
    </recommendedName>
</protein>
<name>A0A3P3VYC1_9MICO</name>
<feature type="signal peptide" evidence="1">
    <location>
        <begin position="1"/>
        <end position="28"/>
    </location>
</feature>
<keyword evidence="1" id="KW-0732">Signal</keyword>